<gene>
    <name evidence="1" type="ORF">DHETER_LOCUS11547</name>
</gene>
<protein>
    <submittedName>
        <fullName evidence="1">6795_t:CDS:1</fullName>
    </submittedName>
</protein>
<evidence type="ECO:0000313" key="2">
    <source>
        <dbReference type="Proteomes" id="UP000789702"/>
    </source>
</evidence>
<feature type="non-terminal residue" evidence="1">
    <location>
        <position position="68"/>
    </location>
</feature>
<proteinExistence type="predicted"/>
<comment type="caution">
    <text evidence="1">The sequence shown here is derived from an EMBL/GenBank/DDBJ whole genome shotgun (WGS) entry which is preliminary data.</text>
</comment>
<sequence>DDHLVEWRKKREACIYCHYLAQHGDKAVNYDNSPQSNLWCCKCNVPLCSSKQDRIVLRTFILKIKKHR</sequence>
<feature type="non-terminal residue" evidence="1">
    <location>
        <position position="1"/>
    </location>
</feature>
<organism evidence="1 2">
    <name type="scientific">Dentiscutata heterogama</name>
    <dbReference type="NCBI Taxonomy" id="1316150"/>
    <lineage>
        <taxon>Eukaryota</taxon>
        <taxon>Fungi</taxon>
        <taxon>Fungi incertae sedis</taxon>
        <taxon>Mucoromycota</taxon>
        <taxon>Glomeromycotina</taxon>
        <taxon>Glomeromycetes</taxon>
        <taxon>Diversisporales</taxon>
        <taxon>Gigasporaceae</taxon>
        <taxon>Dentiscutata</taxon>
    </lineage>
</organism>
<dbReference type="Proteomes" id="UP000789702">
    <property type="component" value="Unassembled WGS sequence"/>
</dbReference>
<dbReference type="EMBL" id="CAJVPU010025596">
    <property type="protein sequence ID" value="CAG8696743.1"/>
    <property type="molecule type" value="Genomic_DNA"/>
</dbReference>
<keyword evidence="2" id="KW-1185">Reference proteome</keyword>
<accession>A0ACA9PBF5</accession>
<name>A0ACA9PBF5_9GLOM</name>
<evidence type="ECO:0000313" key="1">
    <source>
        <dbReference type="EMBL" id="CAG8696743.1"/>
    </source>
</evidence>
<reference evidence="1" key="1">
    <citation type="submission" date="2021-06" db="EMBL/GenBank/DDBJ databases">
        <authorList>
            <person name="Kallberg Y."/>
            <person name="Tangrot J."/>
            <person name="Rosling A."/>
        </authorList>
    </citation>
    <scope>NUCLEOTIDE SEQUENCE</scope>
    <source>
        <strain evidence="1">IL203A</strain>
    </source>
</reference>